<dbReference type="AlphaFoldDB" id="A0A9D6V741"/>
<accession>A0A9D6V741</accession>
<gene>
    <name evidence="1" type="ORF">HY912_21755</name>
</gene>
<proteinExistence type="predicted"/>
<dbReference type="EMBL" id="JACRDE010000569">
    <property type="protein sequence ID" value="MBI5252129.1"/>
    <property type="molecule type" value="Genomic_DNA"/>
</dbReference>
<evidence type="ECO:0000313" key="1">
    <source>
        <dbReference type="EMBL" id="MBI5252129.1"/>
    </source>
</evidence>
<protein>
    <submittedName>
        <fullName evidence="1">Uncharacterized protein</fullName>
    </submittedName>
</protein>
<comment type="caution">
    <text evidence="1">The sequence shown here is derived from an EMBL/GenBank/DDBJ whole genome shotgun (WGS) entry which is preliminary data.</text>
</comment>
<reference evidence="1" key="1">
    <citation type="submission" date="2020-07" db="EMBL/GenBank/DDBJ databases">
        <title>Huge and variable diversity of episymbiotic CPR bacteria and DPANN archaea in groundwater ecosystems.</title>
        <authorList>
            <person name="He C.Y."/>
            <person name="Keren R."/>
            <person name="Whittaker M."/>
            <person name="Farag I.F."/>
            <person name="Doudna J."/>
            <person name="Cate J.H.D."/>
            <person name="Banfield J.F."/>
        </authorList>
    </citation>
    <scope>NUCLEOTIDE SEQUENCE</scope>
    <source>
        <strain evidence="1">NC_groundwater_1664_Pr3_B-0.1um_52_9</strain>
    </source>
</reference>
<evidence type="ECO:0000313" key="2">
    <source>
        <dbReference type="Proteomes" id="UP000807825"/>
    </source>
</evidence>
<dbReference type="Proteomes" id="UP000807825">
    <property type="component" value="Unassembled WGS sequence"/>
</dbReference>
<name>A0A9D6V741_9BACT</name>
<organism evidence="1 2">
    <name type="scientific">Desulfomonile tiedjei</name>
    <dbReference type="NCBI Taxonomy" id="2358"/>
    <lineage>
        <taxon>Bacteria</taxon>
        <taxon>Pseudomonadati</taxon>
        <taxon>Thermodesulfobacteriota</taxon>
        <taxon>Desulfomonilia</taxon>
        <taxon>Desulfomonilales</taxon>
        <taxon>Desulfomonilaceae</taxon>
        <taxon>Desulfomonile</taxon>
    </lineage>
</organism>
<sequence length="112" mass="12344">MVMIEENEGGRLTRRPIKDVHADLKAALIGFGLNDSLDYFEIAIGKKKVENVLFPEFEWLSCSPVTCKAGGHYIYVGAVLKNRHNLVFVGKTSKGFQVACEIANLCAEQLSA</sequence>